<dbReference type="Pfam" id="PF02653">
    <property type="entry name" value="BPD_transp_2"/>
    <property type="match status" value="1"/>
</dbReference>
<proteinExistence type="predicted"/>
<dbReference type="GO" id="GO:0022857">
    <property type="term" value="F:transmembrane transporter activity"/>
    <property type="evidence" value="ECO:0007669"/>
    <property type="project" value="InterPro"/>
</dbReference>
<keyword evidence="4" id="KW-1133">Transmembrane helix</keyword>
<gene>
    <name evidence="6" type="ORF">IE4771_CH00667</name>
</gene>
<keyword evidence="3" id="KW-0812">Transmembrane</keyword>
<organism evidence="6 7">
    <name type="scientific">Rhizobium etli bv. mimosae str. IE4771</name>
    <dbReference type="NCBI Taxonomy" id="1432050"/>
    <lineage>
        <taxon>Bacteria</taxon>
        <taxon>Pseudomonadati</taxon>
        <taxon>Pseudomonadota</taxon>
        <taxon>Alphaproteobacteria</taxon>
        <taxon>Hyphomicrobiales</taxon>
        <taxon>Rhizobiaceae</taxon>
        <taxon>Rhizobium/Agrobacterium group</taxon>
        <taxon>Rhizobium</taxon>
    </lineage>
</organism>
<keyword evidence="5" id="KW-0472">Membrane</keyword>
<dbReference type="EMBL" id="CP006986">
    <property type="protein sequence ID" value="AIC25823.1"/>
    <property type="molecule type" value="Genomic_DNA"/>
</dbReference>
<dbReference type="GO" id="GO:0005886">
    <property type="term" value="C:plasma membrane"/>
    <property type="evidence" value="ECO:0007669"/>
    <property type="project" value="UniProtKB-SubCell"/>
</dbReference>
<evidence type="ECO:0000256" key="5">
    <source>
        <dbReference type="ARBA" id="ARBA00023136"/>
    </source>
</evidence>
<name>A0A060HSD9_RHIET</name>
<evidence type="ECO:0000256" key="4">
    <source>
        <dbReference type="ARBA" id="ARBA00022989"/>
    </source>
</evidence>
<evidence type="ECO:0000313" key="7">
    <source>
        <dbReference type="Proteomes" id="UP000027180"/>
    </source>
</evidence>
<reference evidence="6 7" key="1">
    <citation type="submission" date="2013-12" db="EMBL/GenBank/DDBJ databases">
        <title>Complete genome sequence of Rhizobium etli bv. mimosae IE4771.</title>
        <authorList>
            <person name="Bustos P."/>
            <person name="Santamaria R.I."/>
            <person name="Lozano L."/>
            <person name="Ormeno-Orrillo E."/>
            <person name="Rogel M.A."/>
            <person name="Romero D."/>
            <person name="Cevallos M.A."/>
            <person name="Martinez-Romero E."/>
            <person name="Gonzalez V."/>
        </authorList>
    </citation>
    <scope>NUCLEOTIDE SEQUENCE [LARGE SCALE GENOMIC DNA]</scope>
    <source>
        <strain evidence="6 7">IE4771</strain>
    </source>
</reference>
<evidence type="ECO:0000256" key="1">
    <source>
        <dbReference type="ARBA" id="ARBA00004651"/>
    </source>
</evidence>
<dbReference type="InterPro" id="IPR001851">
    <property type="entry name" value="ABC_transp_permease"/>
</dbReference>
<evidence type="ECO:0000256" key="2">
    <source>
        <dbReference type="ARBA" id="ARBA00022475"/>
    </source>
</evidence>
<dbReference type="KEGG" id="rei:IE4771_CH00667"/>
<protein>
    <submittedName>
        <fullName evidence="6">ABC transporter permease domain-containing protein</fullName>
    </submittedName>
</protein>
<sequence>MIPTSPRTIRVFGHFVFAIGTNEEAVRLSGHEPKRYKIAVFKISGLTASIAAG</sequence>
<keyword evidence="2" id="KW-1003">Cell membrane</keyword>
<evidence type="ECO:0000313" key="6">
    <source>
        <dbReference type="EMBL" id="AIC25823.1"/>
    </source>
</evidence>
<comment type="subcellular location">
    <subcellularLocation>
        <location evidence="1">Cell membrane</location>
        <topology evidence="1">Multi-pass membrane protein</topology>
    </subcellularLocation>
</comment>
<dbReference type="AlphaFoldDB" id="A0A060HSD9"/>
<dbReference type="HOGENOM" id="CLU_3065420_0_0_5"/>
<dbReference type="Proteomes" id="UP000027180">
    <property type="component" value="Chromosome"/>
</dbReference>
<evidence type="ECO:0000256" key="3">
    <source>
        <dbReference type="ARBA" id="ARBA00022692"/>
    </source>
</evidence>
<accession>A0A060HSD9</accession>